<dbReference type="InterPro" id="IPR024524">
    <property type="entry name" value="DUF3800"/>
</dbReference>
<dbReference type="EMBL" id="JABFIF010000004">
    <property type="protein sequence ID" value="NOH15467.1"/>
    <property type="molecule type" value="Genomic_DNA"/>
</dbReference>
<dbReference type="Proteomes" id="UP000528432">
    <property type="component" value="Unassembled WGS sequence"/>
</dbReference>
<organism evidence="1 2">
    <name type="scientific">Clostridium cochlearium</name>
    <dbReference type="NCBI Taxonomy" id="1494"/>
    <lineage>
        <taxon>Bacteria</taxon>
        <taxon>Bacillati</taxon>
        <taxon>Bacillota</taxon>
        <taxon>Clostridia</taxon>
        <taxon>Eubacteriales</taxon>
        <taxon>Clostridiaceae</taxon>
        <taxon>Clostridium</taxon>
    </lineage>
</organism>
<evidence type="ECO:0000313" key="2">
    <source>
        <dbReference type="Proteomes" id="UP000528432"/>
    </source>
</evidence>
<name>A0A7Y3V7W2_CLOCO</name>
<evidence type="ECO:0000313" key="1">
    <source>
        <dbReference type="EMBL" id="NOH15467.1"/>
    </source>
</evidence>
<dbReference type="RefSeq" id="WP_171302972.1">
    <property type="nucleotide sequence ID" value="NZ_JABFIF010000004.1"/>
</dbReference>
<accession>A0A7Y3V7W2</accession>
<sequence length="229" mass="26851">MINIYCDESCHLEKDKSNIMLIGGLWCEEGKIKEISEKIKAIKIKHGIKPNFEIKWVKVSNNKIEFYSELLKLFFDEEGVNLRCLIVSDKSKLRHNDFGQDHNLFYDKIYYLMLCNVIDSKESYNIYVDIKDTHTNEKCNVLKKYLRNTYRDYNGEIIRKIQPVNSSEIQLMQLVDILIGVIAYANRGLSGSEAKLRLVTEMKQYSGLQLNHTTSFNYKKVNIFLWDPS</sequence>
<comment type="caution">
    <text evidence="1">The sequence shown here is derived from an EMBL/GenBank/DDBJ whole genome shotgun (WGS) entry which is preliminary data.</text>
</comment>
<gene>
    <name evidence="1" type="ORF">HMJ28_03545</name>
</gene>
<reference evidence="1 2" key="1">
    <citation type="submission" date="2020-05" db="EMBL/GenBank/DDBJ databases">
        <title>Draft genome sequence of Clostridium cochlearium strain AGROS13 isolated from a sheep dairy farm in New Zealand.</title>
        <authorList>
            <person name="Gupta T.B."/>
            <person name="Jauregui R."/>
            <person name="Risson A.N."/>
            <person name="Brightwell G."/>
            <person name="Maclean P."/>
        </authorList>
    </citation>
    <scope>NUCLEOTIDE SEQUENCE [LARGE SCALE GENOMIC DNA]</scope>
    <source>
        <strain evidence="1 2">AGROS13</strain>
    </source>
</reference>
<proteinExistence type="predicted"/>
<dbReference type="AlphaFoldDB" id="A0A7Y3V7W2"/>
<dbReference type="Pfam" id="PF12686">
    <property type="entry name" value="DUF3800"/>
    <property type="match status" value="1"/>
</dbReference>
<protein>
    <submittedName>
        <fullName evidence="1">DUF3800 domain-containing protein</fullName>
    </submittedName>
</protein>